<feature type="transmembrane region" description="Helical" evidence="1">
    <location>
        <begin position="33"/>
        <end position="55"/>
    </location>
</feature>
<sequence>MNETIISSGQNWGRIVVKLELAWSSVNCESREAFVVLDFFTIFVMIKFISMSAYFRCNRSNLA</sequence>
<evidence type="ECO:0000313" key="3">
    <source>
        <dbReference type="WBParaSite" id="SPAL_0000407516.1"/>
    </source>
</evidence>
<protein>
    <submittedName>
        <fullName evidence="3">Uncharacterized protein</fullName>
    </submittedName>
</protein>
<keyword evidence="2" id="KW-1185">Reference proteome</keyword>
<accession>A0A0N5BDJ1</accession>
<evidence type="ECO:0000256" key="1">
    <source>
        <dbReference type="SAM" id="Phobius"/>
    </source>
</evidence>
<dbReference type="AlphaFoldDB" id="A0A0N5BDJ1"/>
<keyword evidence="1" id="KW-1133">Transmembrane helix</keyword>
<reference evidence="3" key="1">
    <citation type="submission" date="2017-02" db="UniProtKB">
        <authorList>
            <consortium name="WormBaseParasite"/>
        </authorList>
    </citation>
    <scope>IDENTIFICATION</scope>
</reference>
<organism evidence="2 3">
    <name type="scientific">Strongyloides papillosus</name>
    <name type="common">Intestinal threadworm</name>
    <dbReference type="NCBI Taxonomy" id="174720"/>
    <lineage>
        <taxon>Eukaryota</taxon>
        <taxon>Metazoa</taxon>
        <taxon>Ecdysozoa</taxon>
        <taxon>Nematoda</taxon>
        <taxon>Chromadorea</taxon>
        <taxon>Rhabditida</taxon>
        <taxon>Tylenchina</taxon>
        <taxon>Panagrolaimomorpha</taxon>
        <taxon>Strongyloidoidea</taxon>
        <taxon>Strongyloididae</taxon>
        <taxon>Strongyloides</taxon>
    </lineage>
</organism>
<proteinExistence type="predicted"/>
<dbReference type="Proteomes" id="UP000046392">
    <property type="component" value="Unplaced"/>
</dbReference>
<dbReference type="WBParaSite" id="SPAL_0000407516.1">
    <property type="protein sequence ID" value="SPAL_0000407516.1"/>
    <property type="gene ID" value="SPAL_0000407516"/>
</dbReference>
<evidence type="ECO:0000313" key="2">
    <source>
        <dbReference type="Proteomes" id="UP000046392"/>
    </source>
</evidence>
<name>A0A0N5BDJ1_STREA</name>
<keyword evidence="1" id="KW-0812">Transmembrane</keyword>
<keyword evidence="1" id="KW-0472">Membrane</keyword>